<evidence type="ECO:0000313" key="3">
    <source>
        <dbReference type="Proteomes" id="UP001230156"/>
    </source>
</evidence>
<feature type="region of interest" description="Disordered" evidence="1">
    <location>
        <begin position="1"/>
        <end position="50"/>
    </location>
</feature>
<gene>
    <name evidence="2" type="ORF">Q8A70_28285</name>
</gene>
<proteinExistence type="predicted"/>
<dbReference type="RefSeq" id="WP_379962153.1">
    <property type="nucleotide sequence ID" value="NZ_JAUYVI010000014.1"/>
</dbReference>
<name>A0ABU0YV63_9PROT</name>
<dbReference type="EMBL" id="JAUYVI010000014">
    <property type="protein sequence ID" value="MDQ7251619.1"/>
    <property type="molecule type" value="Genomic_DNA"/>
</dbReference>
<dbReference type="Proteomes" id="UP001230156">
    <property type="component" value="Unassembled WGS sequence"/>
</dbReference>
<reference evidence="3" key="1">
    <citation type="submission" date="2023-08" db="EMBL/GenBank/DDBJ databases">
        <title>Rhodospirillaceae gen. nov., a novel taxon isolated from the Yangtze River Yuezi River estuary sludge.</title>
        <authorList>
            <person name="Ruan L."/>
        </authorList>
    </citation>
    <scope>NUCLEOTIDE SEQUENCE [LARGE SCALE GENOMIC DNA]</scope>
    <source>
        <strain evidence="3">R-7</strain>
    </source>
</reference>
<evidence type="ECO:0000313" key="2">
    <source>
        <dbReference type="EMBL" id="MDQ7251619.1"/>
    </source>
</evidence>
<evidence type="ECO:0000256" key="1">
    <source>
        <dbReference type="SAM" id="MobiDB-lite"/>
    </source>
</evidence>
<sequence>MLSMFGRGEEPKSPMKPGSAPVPAARPANTNGPTLRAPAPSGKARNFENPPSVGQYLVHLASDIRSFTRAEISGTVVGATPAEVQRLARLAAKLKSRYFAQALDLTSTEHGPISEADIRYLERSRFMYEEVERALDSLRHAIQIGDLALEGLKRD</sequence>
<organism evidence="2 3">
    <name type="scientific">Dongia sedimenti</name>
    <dbReference type="NCBI Taxonomy" id="3064282"/>
    <lineage>
        <taxon>Bacteria</taxon>
        <taxon>Pseudomonadati</taxon>
        <taxon>Pseudomonadota</taxon>
        <taxon>Alphaproteobacteria</taxon>
        <taxon>Rhodospirillales</taxon>
        <taxon>Dongiaceae</taxon>
        <taxon>Dongia</taxon>
    </lineage>
</organism>
<keyword evidence="3" id="KW-1185">Reference proteome</keyword>
<protein>
    <submittedName>
        <fullName evidence="2">Uncharacterized protein</fullName>
    </submittedName>
</protein>
<accession>A0ABU0YV63</accession>
<comment type="caution">
    <text evidence="2">The sequence shown here is derived from an EMBL/GenBank/DDBJ whole genome shotgun (WGS) entry which is preliminary data.</text>
</comment>